<gene>
    <name evidence="4" type="ORF">SAMN05421740_106257</name>
</gene>
<dbReference type="OrthoDB" id="1099963at2"/>
<evidence type="ECO:0000313" key="4">
    <source>
        <dbReference type="EMBL" id="SEL54792.1"/>
    </source>
</evidence>
<dbReference type="InterPro" id="IPR032508">
    <property type="entry name" value="FecR_C"/>
</dbReference>
<proteinExistence type="predicted"/>
<dbReference type="InterPro" id="IPR006860">
    <property type="entry name" value="FecR"/>
</dbReference>
<protein>
    <submittedName>
        <fullName evidence="4">FecR family protein</fullName>
    </submittedName>
</protein>
<feature type="transmembrane region" description="Helical" evidence="1">
    <location>
        <begin position="81"/>
        <end position="101"/>
    </location>
</feature>
<dbReference type="PANTHER" id="PTHR30273">
    <property type="entry name" value="PERIPLASMIC SIGNAL SENSOR AND SIGMA FACTOR ACTIVATOR FECR-RELATED"/>
    <property type="match status" value="1"/>
</dbReference>
<dbReference type="InterPro" id="IPR012373">
    <property type="entry name" value="Ferrdict_sens_TM"/>
</dbReference>
<dbReference type="STRING" id="332977.SAMN05421740_106257"/>
<evidence type="ECO:0000313" key="5">
    <source>
        <dbReference type="Proteomes" id="UP000198916"/>
    </source>
</evidence>
<keyword evidence="1" id="KW-0472">Membrane</keyword>
<dbReference type="Pfam" id="PF16344">
    <property type="entry name" value="FecR_C"/>
    <property type="match status" value="1"/>
</dbReference>
<name>A0A1H7R3U6_9SPHI</name>
<organism evidence="4 5">
    <name type="scientific">Parapedobacter koreensis</name>
    <dbReference type="NCBI Taxonomy" id="332977"/>
    <lineage>
        <taxon>Bacteria</taxon>
        <taxon>Pseudomonadati</taxon>
        <taxon>Bacteroidota</taxon>
        <taxon>Sphingobacteriia</taxon>
        <taxon>Sphingobacteriales</taxon>
        <taxon>Sphingobacteriaceae</taxon>
        <taxon>Parapedobacter</taxon>
    </lineage>
</organism>
<accession>A0A1H7R3U6</accession>
<dbReference type="EMBL" id="FNZR01000006">
    <property type="protein sequence ID" value="SEL54792.1"/>
    <property type="molecule type" value="Genomic_DNA"/>
</dbReference>
<sequence>MERKEANDLIRRYLRGDCTEEERQLLYLWLTKQVAQEEWAWQPGEEAEVERRLRFQLRNLLESPQSELTLSSRRTSFSLRALAGVAAVLLLSLAGLGIWYFPHPPIPTTGAVAIQQREPVSFQTHTALTIHADGKDYLIDSLPVGSETHIGQVVVKKTSANSLSYSGSLGDTALSPILAKHTLFVPKGRDFNITLPDGSDVWLNTESALEFPTRFTGGERRVTISGEAFFEVASDKKNPFIVAANDAEVIATGTQFNVKAYRDEKAMYATLVEGVITMATPGESLMMAPSQQAVSEVGVMGIQVHPINVANIIAKKNGYFAFYKQDITSIMKEVSRWYDVEVYFQGEVSLRLFGGTFSRKRTLSELLEYFESIGNFKFKQKGRRIIVMS</sequence>
<keyword evidence="1" id="KW-1133">Transmembrane helix</keyword>
<dbReference type="Proteomes" id="UP000198916">
    <property type="component" value="Unassembled WGS sequence"/>
</dbReference>
<dbReference type="GO" id="GO:0016989">
    <property type="term" value="F:sigma factor antagonist activity"/>
    <property type="evidence" value="ECO:0007669"/>
    <property type="project" value="TreeGrafter"/>
</dbReference>
<evidence type="ECO:0000259" key="2">
    <source>
        <dbReference type="Pfam" id="PF04773"/>
    </source>
</evidence>
<reference evidence="5" key="1">
    <citation type="submission" date="2016-10" db="EMBL/GenBank/DDBJ databases">
        <authorList>
            <person name="Varghese N."/>
            <person name="Submissions S."/>
        </authorList>
    </citation>
    <scope>NUCLEOTIDE SEQUENCE [LARGE SCALE GENOMIC DNA]</scope>
    <source>
        <strain evidence="5">Jip14</strain>
    </source>
</reference>
<dbReference type="Gene3D" id="2.60.120.1440">
    <property type="match status" value="1"/>
</dbReference>
<feature type="domain" description="FecR protein" evidence="2">
    <location>
        <begin position="186"/>
        <end position="276"/>
    </location>
</feature>
<keyword evidence="1" id="KW-0812">Transmembrane</keyword>
<dbReference type="PANTHER" id="PTHR30273:SF2">
    <property type="entry name" value="PROTEIN FECR"/>
    <property type="match status" value="1"/>
</dbReference>
<keyword evidence="5" id="KW-1185">Reference proteome</keyword>
<dbReference type="AlphaFoldDB" id="A0A1H7R3U6"/>
<evidence type="ECO:0000259" key="3">
    <source>
        <dbReference type="Pfam" id="PF16344"/>
    </source>
</evidence>
<dbReference type="Gene3D" id="3.55.50.30">
    <property type="match status" value="1"/>
</dbReference>
<dbReference type="RefSeq" id="WP_090606866.1">
    <property type="nucleotide sequence ID" value="NZ_FNZR01000006.1"/>
</dbReference>
<evidence type="ECO:0000256" key="1">
    <source>
        <dbReference type="SAM" id="Phobius"/>
    </source>
</evidence>
<dbReference type="Pfam" id="PF04773">
    <property type="entry name" value="FecR"/>
    <property type="match status" value="1"/>
</dbReference>
<feature type="domain" description="Protein FecR C-terminal" evidence="3">
    <location>
        <begin position="319"/>
        <end position="387"/>
    </location>
</feature>